<accession>C0Z4T4</accession>
<organism evidence="1 2">
    <name type="scientific">Brevibacillus brevis (strain 47 / JCM 6285 / NBRC 100599)</name>
    <dbReference type="NCBI Taxonomy" id="358681"/>
    <lineage>
        <taxon>Bacteria</taxon>
        <taxon>Bacillati</taxon>
        <taxon>Bacillota</taxon>
        <taxon>Bacilli</taxon>
        <taxon>Bacillales</taxon>
        <taxon>Paenibacillaceae</taxon>
        <taxon>Brevibacillus</taxon>
    </lineage>
</organism>
<gene>
    <name evidence="1" type="ordered locus">BBR47_08340</name>
</gene>
<dbReference type="STRING" id="358681.BBR47_08340"/>
<dbReference type="HOGENOM" id="CLU_3133057_0_0_9"/>
<dbReference type="KEGG" id="bbe:BBR47_08340"/>
<protein>
    <submittedName>
        <fullName evidence="1">Uncharacterized protein</fullName>
    </submittedName>
</protein>
<reference evidence="1 2" key="1">
    <citation type="submission" date="2005-03" db="EMBL/GenBank/DDBJ databases">
        <title>Brevibacillus brevis strain 47, complete genome.</title>
        <authorList>
            <person name="Hosoyama A."/>
            <person name="Yamada R."/>
            <person name="Hongo Y."/>
            <person name="Terui Y."/>
            <person name="Ankai A."/>
            <person name="Masuyama W."/>
            <person name="Sekiguchi M."/>
            <person name="Takeda T."/>
            <person name="Asano K."/>
            <person name="Ohji S."/>
            <person name="Ichikawa N."/>
            <person name="Narita S."/>
            <person name="Aoki N."/>
            <person name="Miura H."/>
            <person name="Matsushita S."/>
            <person name="Sekigawa T."/>
            <person name="Yamagata H."/>
            <person name="Yoshikawa H."/>
            <person name="Udaka S."/>
            <person name="Tanikawa S."/>
            <person name="Fujita N."/>
        </authorList>
    </citation>
    <scope>NUCLEOTIDE SEQUENCE [LARGE SCALE GENOMIC DNA]</scope>
    <source>
        <strain evidence="2">47 / JCM 6285 / NBRC 100599</strain>
    </source>
</reference>
<keyword evidence="2" id="KW-1185">Reference proteome</keyword>
<evidence type="ECO:0000313" key="1">
    <source>
        <dbReference type="EMBL" id="BAH41811.1"/>
    </source>
</evidence>
<dbReference type="Proteomes" id="UP000001877">
    <property type="component" value="Chromosome"/>
</dbReference>
<evidence type="ECO:0000313" key="2">
    <source>
        <dbReference type="Proteomes" id="UP000001877"/>
    </source>
</evidence>
<dbReference type="EMBL" id="AP008955">
    <property type="protein sequence ID" value="BAH41811.1"/>
    <property type="molecule type" value="Genomic_DNA"/>
</dbReference>
<dbReference type="AlphaFoldDB" id="C0Z4T4"/>
<proteinExistence type="predicted"/>
<sequence>MKKAEELKTCRFFVFHMLVPSCSEGKKCISSLRFGLRPAKGIDWPLRNE</sequence>
<name>C0Z4T4_BREBN</name>